<evidence type="ECO:0000313" key="3">
    <source>
        <dbReference type="Proteomes" id="UP000335636"/>
    </source>
</evidence>
<reference evidence="2" key="1">
    <citation type="submission" date="2019-04" db="EMBL/GenBank/DDBJ databases">
        <authorList>
            <person name="Alioto T."/>
            <person name="Alioto T."/>
        </authorList>
    </citation>
    <scope>NUCLEOTIDE SEQUENCE [LARGE SCALE GENOMIC DNA]</scope>
</reference>
<feature type="region of interest" description="Disordered" evidence="1">
    <location>
        <begin position="116"/>
        <end position="142"/>
    </location>
</feature>
<proteinExistence type="predicted"/>
<name>A0A5E4BXW2_MARMO</name>
<accession>A0A5E4BXW2</accession>
<dbReference type="EMBL" id="CABDUW010000743">
    <property type="protein sequence ID" value="VTJ74454.1"/>
    <property type="molecule type" value="Genomic_DNA"/>
</dbReference>
<dbReference type="Proteomes" id="UP000335636">
    <property type="component" value="Unassembled WGS sequence"/>
</dbReference>
<evidence type="ECO:0000256" key="1">
    <source>
        <dbReference type="SAM" id="MobiDB-lite"/>
    </source>
</evidence>
<keyword evidence="3" id="KW-1185">Reference proteome</keyword>
<protein>
    <submittedName>
        <fullName evidence="2">Uncharacterized protein</fullName>
    </submittedName>
</protein>
<comment type="caution">
    <text evidence="2">The sequence shown here is derived from an EMBL/GenBank/DDBJ whole genome shotgun (WGS) entry which is preliminary data.</text>
</comment>
<evidence type="ECO:0000313" key="2">
    <source>
        <dbReference type="EMBL" id="VTJ74454.1"/>
    </source>
</evidence>
<organism evidence="2 3">
    <name type="scientific">Marmota monax</name>
    <name type="common">Woodchuck</name>
    <dbReference type="NCBI Taxonomy" id="9995"/>
    <lineage>
        <taxon>Eukaryota</taxon>
        <taxon>Metazoa</taxon>
        <taxon>Chordata</taxon>
        <taxon>Craniata</taxon>
        <taxon>Vertebrata</taxon>
        <taxon>Euteleostomi</taxon>
        <taxon>Mammalia</taxon>
        <taxon>Eutheria</taxon>
        <taxon>Euarchontoglires</taxon>
        <taxon>Glires</taxon>
        <taxon>Rodentia</taxon>
        <taxon>Sciuromorpha</taxon>
        <taxon>Sciuridae</taxon>
        <taxon>Xerinae</taxon>
        <taxon>Marmotini</taxon>
        <taxon>Marmota</taxon>
    </lineage>
</organism>
<dbReference type="AlphaFoldDB" id="A0A5E4BXW2"/>
<sequence>MGTDWTQPFLDTAPNSLSRVPLVPRAQGLGLRQPLSNAHSGVFEVPQADLGRTRRACWPGQRLEAVLSHRLEFWVPRPCPETASAGTFTPRGAPGRTGRAAAEAAGQLTRFLSPDQSRSPVALSTGLTSRRPDFLPSDENARRRPWLCRGGGARSPEHAVPSLAQGVSEGLQRGNGEPAPGAVVELRC</sequence>
<gene>
    <name evidence="2" type="ORF">MONAX_5E015327</name>
</gene>